<dbReference type="CDD" id="cd06558">
    <property type="entry name" value="crotonase-like"/>
    <property type="match status" value="1"/>
</dbReference>
<dbReference type="RefSeq" id="WP_269331398.1">
    <property type="nucleotide sequence ID" value="NZ_JAMZFT010000001.1"/>
</dbReference>
<protein>
    <submittedName>
        <fullName evidence="3">Enoyl-CoA hydratase/isomerase family protein</fullName>
    </submittedName>
</protein>
<dbReference type="AlphaFoldDB" id="A0A9J6PBC3"/>
<comment type="similarity">
    <text evidence="1 2">Belongs to the enoyl-CoA hydratase/isomerase family.</text>
</comment>
<name>A0A9J6PBC3_9PROT</name>
<accession>A0A9J6PBC3</accession>
<evidence type="ECO:0000313" key="3">
    <source>
        <dbReference type="EMBL" id="MCP1335454.1"/>
    </source>
</evidence>
<evidence type="ECO:0000313" key="4">
    <source>
        <dbReference type="Proteomes" id="UP001055804"/>
    </source>
</evidence>
<keyword evidence="4" id="KW-1185">Reference proteome</keyword>
<dbReference type="SUPFAM" id="SSF52096">
    <property type="entry name" value="ClpP/crotonase"/>
    <property type="match status" value="1"/>
</dbReference>
<sequence length="259" mass="26797">MISYEREGDHGAIVLSRPPVNAMGADFVETFHAALDRAEADGPRAALVIRSTQRCFCAGADLAMISALFDAPDGPLRMHDYVAGLHALFDRLEAFPAVTVAAINGAAMGGGLELALACDLRVVAEEARIGLPEADVGMIPGAGGTQRLTRLCGEGTAKRLILAAELVGGVEAKALGIAQYCVPAAGIYDASRALAARISGLSAGALRASKSCIAAALDPAADGFARELAVPLDLMRTEEARARVNAFFARRAQSAKAHS</sequence>
<dbReference type="PROSITE" id="PS00166">
    <property type="entry name" value="ENOYL_COA_HYDRATASE"/>
    <property type="match status" value="1"/>
</dbReference>
<gene>
    <name evidence="3" type="ORF">NJQ99_03435</name>
</gene>
<dbReference type="Gene3D" id="3.90.226.10">
    <property type="entry name" value="2-enoyl-CoA Hydratase, Chain A, domain 1"/>
    <property type="match status" value="1"/>
</dbReference>
<dbReference type="Pfam" id="PF00378">
    <property type="entry name" value="ECH_1"/>
    <property type="match status" value="1"/>
</dbReference>
<dbReference type="EMBL" id="JAMZFT010000001">
    <property type="protein sequence ID" value="MCP1335454.1"/>
    <property type="molecule type" value="Genomic_DNA"/>
</dbReference>
<proteinExistence type="inferred from homology"/>
<dbReference type="InterPro" id="IPR018376">
    <property type="entry name" value="Enoyl-CoA_hyd/isom_CS"/>
</dbReference>
<reference evidence="3" key="1">
    <citation type="submission" date="2022-06" db="EMBL/GenBank/DDBJ databases">
        <title>Isolation and Genomics of Futiania mangrovii gen. nov., sp. nov., a Rare and Metabolically-versatile member in the Class Alphaproteobacteria.</title>
        <authorList>
            <person name="Liu L."/>
            <person name="Huang W.-C."/>
            <person name="Pan J."/>
            <person name="Li J."/>
            <person name="Huang Y."/>
            <person name="Du H."/>
            <person name="Liu Y."/>
            <person name="Li M."/>
        </authorList>
    </citation>
    <scope>NUCLEOTIDE SEQUENCE</scope>
    <source>
        <strain evidence="3">FT118</strain>
    </source>
</reference>
<dbReference type="GO" id="GO:0003824">
    <property type="term" value="F:catalytic activity"/>
    <property type="evidence" value="ECO:0007669"/>
    <property type="project" value="InterPro"/>
</dbReference>
<dbReference type="PANTHER" id="PTHR11941">
    <property type="entry name" value="ENOYL-COA HYDRATASE-RELATED"/>
    <property type="match status" value="1"/>
</dbReference>
<dbReference type="PANTHER" id="PTHR11941:SF54">
    <property type="entry name" value="ENOYL-COA HYDRATASE, MITOCHONDRIAL"/>
    <property type="match status" value="1"/>
</dbReference>
<dbReference type="InterPro" id="IPR001753">
    <property type="entry name" value="Enoyl-CoA_hydra/iso"/>
</dbReference>
<evidence type="ECO:0000256" key="1">
    <source>
        <dbReference type="ARBA" id="ARBA00005254"/>
    </source>
</evidence>
<dbReference type="Proteomes" id="UP001055804">
    <property type="component" value="Unassembled WGS sequence"/>
</dbReference>
<organism evidence="3 4">
    <name type="scientific">Futiania mangrovi</name>
    <dbReference type="NCBI Taxonomy" id="2959716"/>
    <lineage>
        <taxon>Bacteria</taxon>
        <taxon>Pseudomonadati</taxon>
        <taxon>Pseudomonadota</taxon>
        <taxon>Alphaproteobacteria</taxon>
        <taxon>Futianiales</taxon>
        <taxon>Futianiaceae</taxon>
        <taxon>Futiania</taxon>
    </lineage>
</organism>
<dbReference type="InterPro" id="IPR029045">
    <property type="entry name" value="ClpP/crotonase-like_dom_sf"/>
</dbReference>
<comment type="caution">
    <text evidence="3">The sequence shown here is derived from an EMBL/GenBank/DDBJ whole genome shotgun (WGS) entry which is preliminary data.</text>
</comment>
<dbReference type="GO" id="GO:0006635">
    <property type="term" value="P:fatty acid beta-oxidation"/>
    <property type="evidence" value="ECO:0007669"/>
    <property type="project" value="TreeGrafter"/>
</dbReference>
<evidence type="ECO:0000256" key="2">
    <source>
        <dbReference type="RuleBase" id="RU003707"/>
    </source>
</evidence>